<dbReference type="InterPro" id="IPR051795">
    <property type="entry name" value="Glycosyl_Hydrlase_43"/>
</dbReference>
<dbReference type="InterPro" id="IPR006710">
    <property type="entry name" value="Glyco_hydro_43"/>
</dbReference>
<dbReference type="RefSeq" id="WP_093325604.1">
    <property type="nucleotide sequence ID" value="NZ_FOAF01000002.1"/>
</dbReference>
<dbReference type="EMBL" id="FOAF01000002">
    <property type="protein sequence ID" value="SEL57162.1"/>
    <property type="molecule type" value="Genomic_DNA"/>
</dbReference>
<evidence type="ECO:0000256" key="6">
    <source>
        <dbReference type="RuleBase" id="RU361187"/>
    </source>
</evidence>
<dbReference type="Gene3D" id="2.60.120.200">
    <property type="match status" value="1"/>
</dbReference>
<feature type="site" description="Important for catalytic activity, responsible for pKa modulation of the active site Glu and correct orientation of both the proton donor and substrate" evidence="5">
    <location>
        <position position="142"/>
    </location>
</feature>
<evidence type="ECO:0000256" key="5">
    <source>
        <dbReference type="PIRSR" id="PIRSR606710-2"/>
    </source>
</evidence>
<dbReference type="PANTHER" id="PTHR42812">
    <property type="entry name" value="BETA-XYLOSIDASE"/>
    <property type="match status" value="1"/>
</dbReference>
<dbReference type="GO" id="GO:0005975">
    <property type="term" value="P:carbohydrate metabolic process"/>
    <property type="evidence" value="ECO:0007669"/>
    <property type="project" value="InterPro"/>
</dbReference>
<keyword evidence="8" id="KW-1185">Reference proteome</keyword>
<protein>
    <submittedName>
        <fullName evidence="7">Beta-xylosidase</fullName>
    </submittedName>
</protein>
<feature type="active site" description="Proton acceptor" evidence="4">
    <location>
        <position position="35"/>
    </location>
</feature>
<dbReference type="InterPro" id="IPR023296">
    <property type="entry name" value="Glyco_hydro_beta-prop_sf"/>
</dbReference>
<comment type="similarity">
    <text evidence="1 6">Belongs to the glycosyl hydrolase 43 family.</text>
</comment>
<name>A0A1H7RAI5_OLID1</name>
<evidence type="ECO:0000313" key="7">
    <source>
        <dbReference type="EMBL" id="SEL57162.1"/>
    </source>
</evidence>
<dbReference type="GO" id="GO:0004553">
    <property type="term" value="F:hydrolase activity, hydrolyzing O-glycosyl compounds"/>
    <property type="evidence" value="ECO:0007669"/>
    <property type="project" value="InterPro"/>
</dbReference>
<dbReference type="PANTHER" id="PTHR42812:SF5">
    <property type="entry name" value="ENDO-ARABINASE"/>
    <property type="match status" value="1"/>
</dbReference>
<evidence type="ECO:0000256" key="1">
    <source>
        <dbReference type="ARBA" id="ARBA00009865"/>
    </source>
</evidence>
<dbReference type="OrthoDB" id="9801455at2"/>
<dbReference type="Pfam" id="PF04616">
    <property type="entry name" value="Glyco_hydro_43"/>
    <property type="match status" value="1"/>
</dbReference>
<keyword evidence="2 6" id="KW-0378">Hydrolase</keyword>
<dbReference type="Gene3D" id="2.115.10.20">
    <property type="entry name" value="Glycosyl hydrolase domain, family 43"/>
    <property type="match status" value="1"/>
</dbReference>
<gene>
    <name evidence="7" type="ORF">SAMN05661044_02907</name>
</gene>
<dbReference type="CDD" id="cd08999">
    <property type="entry name" value="GH43_ABN-like"/>
    <property type="match status" value="1"/>
</dbReference>
<dbReference type="STRING" id="407022.SAMN05661044_02907"/>
<evidence type="ECO:0000256" key="3">
    <source>
        <dbReference type="ARBA" id="ARBA00023295"/>
    </source>
</evidence>
<evidence type="ECO:0000256" key="2">
    <source>
        <dbReference type="ARBA" id="ARBA00022801"/>
    </source>
</evidence>
<sequence>MTIKHLLVYTFFCFQIWGTLIAQTLPANIPGDFADPSIIRSGDTYYAIGTSSEWGPHFPIFKSTNLNDWQQTGFLFEEAPGWTKSSFWAPEYYYHNNTYYVYYTARRKSDGVSCIGVATSKFPNHGFKDHGILIEYGKEAIDAFVFNDNGQLYITWKAYGLDKRPIEILGSKLSDDGLSLTGEPFSLLKDTQGVGIEGQSILKKGQYYYLFYSAGACCGIACDYNVRVARASAITGPYKDGDSNPILTDRDGWKCPGHGTFVLDKQGKTFYIYHAYNKANNIFTGREALLAGLTWKDDGWPKFDKQIATKTPIQHLNADFSKENPSIFWQWDFRNMQPTFNQTKGKLTLSGKFEKQNQAGIALTLRPYTSNYEMSTAVLNTNGASKGLILYGDVSASVGITARQDTVEFWVIKDGKKTVLNAQQMQDAKLPVYLKMKVLPDFTCSVYWKQSATWNELTTNSKPYSINFLPQWDRSPRPGLNFYGSENTTASFGFFDMKYL</sequence>
<accession>A0A1H7RAI5</accession>
<reference evidence="8" key="1">
    <citation type="submission" date="2016-10" db="EMBL/GenBank/DDBJ databases">
        <authorList>
            <person name="Varghese N."/>
            <person name="Submissions S."/>
        </authorList>
    </citation>
    <scope>NUCLEOTIDE SEQUENCE [LARGE SCALE GENOMIC DNA]</scope>
    <source>
        <strain evidence="8">DSM 18733</strain>
    </source>
</reference>
<organism evidence="7 8">
    <name type="scientific">Olivibacter domesticus</name>
    <name type="common">Pseudosphingobacterium domesticum</name>
    <dbReference type="NCBI Taxonomy" id="407022"/>
    <lineage>
        <taxon>Bacteria</taxon>
        <taxon>Pseudomonadati</taxon>
        <taxon>Bacteroidota</taxon>
        <taxon>Sphingobacteriia</taxon>
        <taxon>Sphingobacteriales</taxon>
        <taxon>Sphingobacteriaceae</taxon>
        <taxon>Olivibacter</taxon>
    </lineage>
</organism>
<proteinExistence type="inferred from homology"/>
<feature type="active site" description="Proton donor" evidence="4">
    <location>
        <position position="197"/>
    </location>
</feature>
<keyword evidence="3 6" id="KW-0326">Glycosidase</keyword>
<evidence type="ECO:0000313" key="8">
    <source>
        <dbReference type="Proteomes" id="UP000199421"/>
    </source>
</evidence>
<dbReference type="Proteomes" id="UP000199421">
    <property type="component" value="Unassembled WGS sequence"/>
</dbReference>
<dbReference type="AlphaFoldDB" id="A0A1H7RAI5"/>
<dbReference type="SUPFAM" id="SSF75005">
    <property type="entry name" value="Arabinanase/levansucrase/invertase"/>
    <property type="match status" value="1"/>
</dbReference>
<evidence type="ECO:0000256" key="4">
    <source>
        <dbReference type="PIRSR" id="PIRSR606710-1"/>
    </source>
</evidence>